<organism evidence="1 2">
    <name type="scientific">Chaetomium tenue</name>
    <dbReference type="NCBI Taxonomy" id="1854479"/>
    <lineage>
        <taxon>Eukaryota</taxon>
        <taxon>Fungi</taxon>
        <taxon>Dikarya</taxon>
        <taxon>Ascomycota</taxon>
        <taxon>Pezizomycotina</taxon>
        <taxon>Sordariomycetes</taxon>
        <taxon>Sordariomycetidae</taxon>
        <taxon>Sordariales</taxon>
        <taxon>Chaetomiaceae</taxon>
        <taxon>Chaetomium</taxon>
    </lineage>
</organism>
<dbReference type="EMBL" id="JAGIZQ010000003">
    <property type="protein sequence ID" value="KAH6637170.1"/>
    <property type="molecule type" value="Genomic_DNA"/>
</dbReference>
<dbReference type="Proteomes" id="UP000724584">
    <property type="component" value="Unassembled WGS sequence"/>
</dbReference>
<protein>
    <submittedName>
        <fullName evidence="1">Uncharacterized protein</fullName>
    </submittedName>
</protein>
<comment type="caution">
    <text evidence="1">The sequence shown here is derived from an EMBL/GenBank/DDBJ whole genome shotgun (WGS) entry which is preliminary data.</text>
</comment>
<proteinExistence type="predicted"/>
<keyword evidence="2" id="KW-1185">Reference proteome</keyword>
<evidence type="ECO:0000313" key="1">
    <source>
        <dbReference type="EMBL" id="KAH6637170.1"/>
    </source>
</evidence>
<sequence>MSMLSMAMHFRSRTLHRTTSSILTAMTRWRAYSPTSTTDEGDEGAPPPSQSHFSKYKHFTPNDAASFDDEFGRLASSQNWAPGSQQYTKQRTITMREELELHFFSPPEQLGDFNDEEEQEQELTAEEIRLRGYQALCQEVGIDPSDLVAVCKKQLKNTLVNIVDLIDTRRTGKPVKIWGSFEEFRAYTMLSEHRINLQEAKRPPGYVASLLQRLSPARSRPKQGALKRGRSNRVTKRKA</sequence>
<name>A0ACB7PDM7_9PEZI</name>
<reference evidence="1 2" key="1">
    <citation type="journal article" date="2021" name="Nat. Commun.">
        <title>Genetic determinants of endophytism in the Arabidopsis root mycobiome.</title>
        <authorList>
            <person name="Mesny F."/>
            <person name="Miyauchi S."/>
            <person name="Thiergart T."/>
            <person name="Pickel B."/>
            <person name="Atanasova L."/>
            <person name="Karlsson M."/>
            <person name="Huettel B."/>
            <person name="Barry K.W."/>
            <person name="Haridas S."/>
            <person name="Chen C."/>
            <person name="Bauer D."/>
            <person name="Andreopoulos W."/>
            <person name="Pangilinan J."/>
            <person name="LaButti K."/>
            <person name="Riley R."/>
            <person name="Lipzen A."/>
            <person name="Clum A."/>
            <person name="Drula E."/>
            <person name="Henrissat B."/>
            <person name="Kohler A."/>
            <person name="Grigoriev I.V."/>
            <person name="Martin F.M."/>
            <person name="Hacquard S."/>
        </authorList>
    </citation>
    <scope>NUCLEOTIDE SEQUENCE [LARGE SCALE GENOMIC DNA]</scope>
    <source>
        <strain evidence="1 2">MPI-SDFR-AT-0079</strain>
    </source>
</reference>
<gene>
    <name evidence="1" type="ORF">F5144DRAFT_592115</name>
</gene>
<evidence type="ECO:0000313" key="2">
    <source>
        <dbReference type="Proteomes" id="UP000724584"/>
    </source>
</evidence>
<accession>A0ACB7PDM7</accession>